<evidence type="ECO:0008006" key="2">
    <source>
        <dbReference type="Google" id="ProtNLM"/>
    </source>
</evidence>
<reference evidence="1" key="1">
    <citation type="submission" date="2018-05" db="EMBL/GenBank/DDBJ databases">
        <authorList>
            <person name="Lanie J.A."/>
            <person name="Ng W.-L."/>
            <person name="Kazmierczak K.M."/>
            <person name="Andrzejewski T.M."/>
            <person name="Davidsen T.M."/>
            <person name="Wayne K.J."/>
            <person name="Tettelin H."/>
            <person name="Glass J.I."/>
            <person name="Rusch D."/>
            <person name="Podicherti R."/>
            <person name="Tsui H.-C.T."/>
            <person name="Winkler M.E."/>
        </authorList>
    </citation>
    <scope>NUCLEOTIDE SEQUENCE</scope>
</reference>
<dbReference type="InterPro" id="IPR016167">
    <property type="entry name" value="FAD-bd_PCMH_sub1"/>
</dbReference>
<protein>
    <recommendedName>
        <fullName evidence="2">FAD linked oxidase N-terminal domain-containing protein</fullName>
    </recommendedName>
</protein>
<evidence type="ECO:0000313" key="1">
    <source>
        <dbReference type="EMBL" id="SVC77301.1"/>
    </source>
</evidence>
<organism evidence="1">
    <name type="scientific">marine metagenome</name>
    <dbReference type="NCBI Taxonomy" id="408172"/>
    <lineage>
        <taxon>unclassified sequences</taxon>
        <taxon>metagenomes</taxon>
        <taxon>ecological metagenomes</taxon>
    </lineage>
</organism>
<dbReference type="SUPFAM" id="SSF56176">
    <property type="entry name" value="FAD-binding/transporter-associated domain-like"/>
    <property type="match status" value="1"/>
</dbReference>
<feature type="non-terminal residue" evidence="1">
    <location>
        <position position="55"/>
    </location>
</feature>
<dbReference type="GO" id="GO:0050660">
    <property type="term" value="F:flavin adenine dinucleotide binding"/>
    <property type="evidence" value="ECO:0007669"/>
    <property type="project" value="InterPro"/>
</dbReference>
<dbReference type="InterPro" id="IPR036318">
    <property type="entry name" value="FAD-bd_PCMH-like_sf"/>
</dbReference>
<sequence length="55" mass="5912">MDLAAVTWFRVGGVVDIVYYPADVEDLAMFLATCPIEIPRQVLGSGSNILVRDGG</sequence>
<proteinExistence type="predicted"/>
<dbReference type="EMBL" id="UINC01110054">
    <property type="protein sequence ID" value="SVC77301.1"/>
    <property type="molecule type" value="Genomic_DNA"/>
</dbReference>
<accession>A0A382PZ97</accession>
<name>A0A382PZ97_9ZZZZ</name>
<dbReference type="Gene3D" id="3.30.43.10">
    <property type="entry name" value="Uridine Diphospho-n-acetylenolpyruvylglucosamine Reductase, domain 2"/>
    <property type="match status" value="1"/>
</dbReference>
<gene>
    <name evidence="1" type="ORF">METZ01_LOCUS330155</name>
</gene>
<dbReference type="AlphaFoldDB" id="A0A382PZ97"/>